<evidence type="ECO:0000313" key="1">
    <source>
        <dbReference type="EMBL" id="KAF6744807.1"/>
    </source>
</evidence>
<dbReference type="AlphaFoldDB" id="A0A8H6HES3"/>
<protein>
    <submittedName>
        <fullName evidence="1">Uncharacterized protein</fullName>
    </submittedName>
</protein>
<reference evidence="1 2" key="1">
    <citation type="submission" date="2020-07" db="EMBL/GenBank/DDBJ databases">
        <title>Comparative genomics of pyrophilous fungi reveals a link between fire events and developmental genes.</title>
        <authorList>
            <consortium name="DOE Joint Genome Institute"/>
            <person name="Steindorff A.S."/>
            <person name="Carver A."/>
            <person name="Calhoun S."/>
            <person name="Stillman K."/>
            <person name="Liu H."/>
            <person name="Lipzen A."/>
            <person name="Pangilinan J."/>
            <person name="Labutti K."/>
            <person name="Bruns T.D."/>
            <person name="Grigoriev I.V."/>
        </authorList>
    </citation>
    <scope>NUCLEOTIDE SEQUENCE [LARGE SCALE GENOMIC DNA]</scope>
    <source>
        <strain evidence="1 2">CBS 144469</strain>
    </source>
</reference>
<comment type="caution">
    <text evidence="1">The sequence shown here is derived from an EMBL/GenBank/DDBJ whole genome shotgun (WGS) entry which is preliminary data.</text>
</comment>
<evidence type="ECO:0000313" key="2">
    <source>
        <dbReference type="Proteomes" id="UP000521943"/>
    </source>
</evidence>
<keyword evidence="2" id="KW-1185">Reference proteome</keyword>
<dbReference type="Proteomes" id="UP000521943">
    <property type="component" value="Unassembled WGS sequence"/>
</dbReference>
<organism evidence="1 2">
    <name type="scientific">Ephemerocybe angulata</name>
    <dbReference type="NCBI Taxonomy" id="980116"/>
    <lineage>
        <taxon>Eukaryota</taxon>
        <taxon>Fungi</taxon>
        <taxon>Dikarya</taxon>
        <taxon>Basidiomycota</taxon>
        <taxon>Agaricomycotina</taxon>
        <taxon>Agaricomycetes</taxon>
        <taxon>Agaricomycetidae</taxon>
        <taxon>Agaricales</taxon>
        <taxon>Agaricineae</taxon>
        <taxon>Psathyrellaceae</taxon>
        <taxon>Ephemerocybe</taxon>
    </lineage>
</organism>
<proteinExistence type="predicted"/>
<sequence>MLVGKLHTTGLSSGVLVLPSPKLELSRKAIRGSIGGIVVPHLGVGLLRPLDDPGGVGDLGWGVREDEGDSVDVLIENSKANITPMVNTTHLQEHQMARVRSRMLRHTNQSHSALRTEVNGRGEMACVITFLNVAIAGDSEGICLGKNDPKLVFFLFSQVCSRLGDSGVNYVDVDDEGVDILAITAINHTGGCCQTTPKSMTNRRRGSLPTLFQPWQRGSCPDVLAGHVYPAELGLTERYDDKLREFPLARLPKSLGTVRDQGEFTSVWTNPNLAGMYLGRLNVLRFSNAVPRVLATYFYISNGPGLRFLYLTSNPNLNAANGVTRVHPRNTLLPSPGVEIPVALLPPYTLLTIHSLHTALSRTKFDTGVVQGRLVGEELKERQN</sequence>
<dbReference type="EMBL" id="JACGCI010000114">
    <property type="protein sequence ID" value="KAF6744807.1"/>
    <property type="molecule type" value="Genomic_DNA"/>
</dbReference>
<name>A0A8H6HES3_9AGAR</name>
<accession>A0A8H6HES3</accession>
<gene>
    <name evidence="1" type="ORF">DFP72DRAFT_857110</name>
</gene>